<dbReference type="InterPro" id="IPR050109">
    <property type="entry name" value="HTH-type_TetR-like_transc_reg"/>
</dbReference>
<reference evidence="7 8" key="1">
    <citation type="submission" date="2019-04" db="EMBL/GenBank/DDBJ databases">
        <title>Genome sequence of strain shin9-1.</title>
        <authorList>
            <person name="Gao J."/>
            <person name="Sun J."/>
        </authorList>
    </citation>
    <scope>NUCLEOTIDE SEQUENCE [LARGE SCALE GENOMIC DNA]</scope>
    <source>
        <strain evidence="8">shin9-1</strain>
    </source>
</reference>
<evidence type="ECO:0000256" key="2">
    <source>
        <dbReference type="ARBA" id="ARBA00023125"/>
    </source>
</evidence>
<dbReference type="GO" id="GO:0000976">
    <property type="term" value="F:transcription cis-regulatory region binding"/>
    <property type="evidence" value="ECO:0007669"/>
    <property type="project" value="TreeGrafter"/>
</dbReference>
<dbReference type="InterPro" id="IPR009057">
    <property type="entry name" value="Homeodomain-like_sf"/>
</dbReference>
<evidence type="ECO:0000313" key="7">
    <source>
        <dbReference type="EMBL" id="THV21630.1"/>
    </source>
</evidence>
<dbReference type="GO" id="GO:0003700">
    <property type="term" value="F:DNA-binding transcription factor activity"/>
    <property type="evidence" value="ECO:0007669"/>
    <property type="project" value="TreeGrafter"/>
</dbReference>
<evidence type="ECO:0000256" key="3">
    <source>
        <dbReference type="ARBA" id="ARBA00023163"/>
    </source>
</evidence>
<dbReference type="InterPro" id="IPR039536">
    <property type="entry name" value="TetR_C_Proteobacteria"/>
</dbReference>
<feature type="domain" description="HTH tetR-type" evidence="6">
    <location>
        <begin position="37"/>
        <end position="97"/>
    </location>
</feature>
<dbReference type="InterPro" id="IPR023772">
    <property type="entry name" value="DNA-bd_HTH_TetR-type_CS"/>
</dbReference>
<keyword evidence="2 4" id="KW-0238">DNA-binding</keyword>
<dbReference type="Proteomes" id="UP000308828">
    <property type="component" value="Unassembled WGS sequence"/>
</dbReference>
<dbReference type="PANTHER" id="PTHR30055:SF146">
    <property type="entry name" value="HTH-TYPE TRANSCRIPTIONAL DUAL REGULATOR CECR"/>
    <property type="match status" value="1"/>
</dbReference>
<organism evidence="7 8">
    <name type="scientific">Peteryoungia ipomoeae</name>
    <dbReference type="NCBI Taxonomy" id="1210932"/>
    <lineage>
        <taxon>Bacteria</taxon>
        <taxon>Pseudomonadati</taxon>
        <taxon>Pseudomonadota</taxon>
        <taxon>Alphaproteobacteria</taxon>
        <taxon>Hyphomicrobiales</taxon>
        <taxon>Rhizobiaceae</taxon>
        <taxon>Peteryoungia</taxon>
    </lineage>
</organism>
<dbReference type="FunFam" id="1.10.10.60:FF:000141">
    <property type="entry name" value="TetR family transcriptional regulator"/>
    <property type="match status" value="1"/>
</dbReference>
<dbReference type="OrthoDB" id="9816431at2"/>
<proteinExistence type="predicted"/>
<evidence type="ECO:0000259" key="6">
    <source>
        <dbReference type="PROSITE" id="PS50977"/>
    </source>
</evidence>
<evidence type="ECO:0000256" key="5">
    <source>
        <dbReference type="SAM" id="MobiDB-lite"/>
    </source>
</evidence>
<protein>
    <submittedName>
        <fullName evidence="7">TetR/AcrR family transcriptional regulator</fullName>
    </submittedName>
</protein>
<dbReference type="SUPFAM" id="SSF46689">
    <property type="entry name" value="Homeodomain-like"/>
    <property type="match status" value="1"/>
</dbReference>
<dbReference type="Pfam" id="PF14246">
    <property type="entry name" value="TetR_C_7"/>
    <property type="match status" value="1"/>
</dbReference>
<keyword evidence="8" id="KW-1185">Reference proteome</keyword>
<dbReference type="PANTHER" id="PTHR30055">
    <property type="entry name" value="HTH-TYPE TRANSCRIPTIONAL REGULATOR RUTR"/>
    <property type="match status" value="1"/>
</dbReference>
<gene>
    <name evidence="7" type="ORF">FAA97_16615</name>
</gene>
<dbReference type="RefSeq" id="WP_136599674.1">
    <property type="nucleotide sequence ID" value="NZ_STGV01000005.1"/>
</dbReference>
<dbReference type="Gene3D" id="1.10.10.60">
    <property type="entry name" value="Homeodomain-like"/>
    <property type="match status" value="1"/>
</dbReference>
<dbReference type="PRINTS" id="PR00455">
    <property type="entry name" value="HTHTETR"/>
</dbReference>
<dbReference type="EMBL" id="STGV01000005">
    <property type="protein sequence ID" value="THV21630.1"/>
    <property type="molecule type" value="Genomic_DNA"/>
</dbReference>
<dbReference type="AlphaFoldDB" id="A0A4S8NVG1"/>
<comment type="caution">
    <text evidence="7">The sequence shown here is derived from an EMBL/GenBank/DDBJ whole genome shotgun (WGS) entry which is preliminary data.</text>
</comment>
<keyword evidence="3" id="KW-0804">Transcription</keyword>
<dbReference type="Gene3D" id="1.10.357.10">
    <property type="entry name" value="Tetracycline Repressor, domain 2"/>
    <property type="match status" value="1"/>
</dbReference>
<feature type="region of interest" description="Disordered" evidence="5">
    <location>
        <begin position="1"/>
        <end position="28"/>
    </location>
</feature>
<accession>A0A4S8NVG1</accession>
<dbReference type="PROSITE" id="PS50977">
    <property type="entry name" value="HTH_TETR_2"/>
    <property type="match status" value="1"/>
</dbReference>
<evidence type="ECO:0000313" key="8">
    <source>
        <dbReference type="Proteomes" id="UP000308828"/>
    </source>
</evidence>
<evidence type="ECO:0000256" key="4">
    <source>
        <dbReference type="PROSITE-ProRule" id="PRU00335"/>
    </source>
</evidence>
<sequence length="237" mass="25896">MKHEAKTAGPSGAAQTEETRPADASAVSGRFAAGADPVKRGQILDGAKRVFMKMGYDAASMNDVTREAGVSKGTIYVYFQSKEELFAALIERAKGLFAESVRELLAQSPEPVEALRRFAHAFARQILDSDMIPAMRIVLGVIDRMPTLCQRFFAGSPTNARSVLKAYLDTQVADGFFYIDDTDLAATQFIELTVGSFFKGKLFNDISERPSDEEVSRVIESGLSVFLAGYARRHPAP</sequence>
<dbReference type="Pfam" id="PF00440">
    <property type="entry name" value="TetR_N"/>
    <property type="match status" value="1"/>
</dbReference>
<keyword evidence="1" id="KW-0805">Transcription regulation</keyword>
<name>A0A4S8NVG1_9HYPH</name>
<evidence type="ECO:0000256" key="1">
    <source>
        <dbReference type="ARBA" id="ARBA00023015"/>
    </source>
</evidence>
<dbReference type="PROSITE" id="PS01081">
    <property type="entry name" value="HTH_TETR_1"/>
    <property type="match status" value="1"/>
</dbReference>
<feature type="DNA-binding region" description="H-T-H motif" evidence="4">
    <location>
        <begin position="60"/>
        <end position="79"/>
    </location>
</feature>
<dbReference type="InterPro" id="IPR001647">
    <property type="entry name" value="HTH_TetR"/>
</dbReference>